<comment type="caution">
    <text evidence="6">The sequence shown here is derived from an EMBL/GenBank/DDBJ whole genome shotgun (WGS) entry which is preliminary data.</text>
</comment>
<proteinExistence type="inferred from homology"/>
<dbReference type="SUPFAM" id="SSF53335">
    <property type="entry name" value="S-adenosyl-L-methionine-dependent methyltransferases"/>
    <property type="match status" value="1"/>
</dbReference>
<dbReference type="PANTHER" id="PTHR43667:SF2">
    <property type="entry name" value="FATTY ACID C-METHYL TRANSFERASE"/>
    <property type="match status" value="1"/>
</dbReference>
<sequence>MADITTQMQDLGLSDAVPKAPAGRSLTALLFRRLLSCLNQGCLTIVMPDGQFVTRQTGQPGPDAVLVLHRYRALRRLVLGGDVGFAEAYIKGEWSSPDLTALIELVARNGSEIIDRLSGSWPSRLINWLNHRRNANTKAGARRNIEFHYDLGNEFYRRWLCSRMLYSAAIYEGENDTLEEAQERKLEAIAAALDLAPEDRVLEIGCGWGALAVRLAAEHRVAVTGVTLSQAQLIEAWRVAQQADVWSSTDLRLQDYRDIEGTFDRIVSIEMIEAVGERFLPSYFRTLAVRLARGGRVVVQAITIAEERFETYRANPDFIQRYIFPGGFLPTKALMRERLQEAGLKLVATQNFGLSYARTLGDWRERFEAAWPEIARMGYSEAFRRMWTYYLCYCEAGFRAGALDVGLYSLEHAGDRA</sequence>
<dbReference type="PANTHER" id="PTHR43667">
    <property type="entry name" value="CYCLOPROPANE-FATTY-ACYL-PHOSPHOLIPID SYNTHASE"/>
    <property type="match status" value="1"/>
</dbReference>
<evidence type="ECO:0000256" key="2">
    <source>
        <dbReference type="ARBA" id="ARBA00022603"/>
    </source>
</evidence>
<evidence type="ECO:0000313" key="6">
    <source>
        <dbReference type="EMBL" id="GLS18217.1"/>
    </source>
</evidence>
<dbReference type="InterPro" id="IPR050723">
    <property type="entry name" value="CFA/CMAS"/>
</dbReference>
<keyword evidence="3" id="KW-0808">Transferase</keyword>
<comment type="similarity">
    <text evidence="1">Belongs to the CFA/CMAS family.</text>
</comment>
<accession>A0ABQ6CF22</accession>
<evidence type="ECO:0000256" key="5">
    <source>
        <dbReference type="ARBA" id="ARBA00023098"/>
    </source>
</evidence>
<dbReference type="Proteomes" id="UP001156882">
    <property type="component" value="Unassembled WGS sequence"/>
</dbReference>
<dbReference type="Gene3D" id="3.40.50.150">
    <property type="entry name" value="Vaccinia Virus protein VP39"/>
    <property type="match status" value="1"/>
</dbReference>
<organism evidence="6 7">
    <name type="scientific">Labrys miyagiensis</name>
    <dbReference type="NCBI Taxonomy" id="346912"/>
    <lineage>
        <taxon>Bacteria</taxon>
        <taxon>Pseudomonadati</taxon>
        <taxon>Pseudomonadota</taxon>
        <taxon>Alphaproteobacteria</taxon>
        <taxon>Hyphomicrobiales</taxon>
        <taxon>Xanthobacteraceae</taxon>
        <taxon>Labrys</taxon>
    </lineage>
</organism>
<evidence type="ECO:0000313" key="7">
    <source>
        <dbReference type="Proteomes" id="UP001156882"/>
    </source>
</evidence>
<reference evidence="7" key="1">
    <citation type="journal article" date="2019" name="Int. J. Syst. Evol. Microbiol.">
        <title>The Global Catalogue of Microorganisms (GCM) 10K type strain sequencing project: providing services to taxonomists for standard genome sequencing and annotation.</title>
        <authorList>
            <consortium name="The Broad Institute Genomics Platform"/>
            <consortium name="The Broad Institute Genome Sequencing Center for Infectious Disease"/>
            <person name="Wu L."/>
            <person name="Ma J."/>
        </authorList>
    </citation>
    <scope>NUCLEOTIDE SEQUENCE [LARGE SCALE GENOMIC DNA]</scope>
    <source>
        <strain evidence="7">NBRC 101365</strain>
    </source>
</reference>
<keyword evidence="2" id="KW-0489">Methyltransferase</keyword>
<name>A0ABQ6CF22_9HYPH</name>
<dbReference type="RefSeq" id="WP_284311030.1">
    <property type="nucleotide sequence ID" value="NZ_BSPC01000009.1"/>
</dbReference>
<dbReference type="InterPro" id="IPR003333">
    <property type="entry name" value="CMAS"/>
</dbReference>
<evidence type="ECO:0000256" key="1">
    <source>
        <dbReference type="ARBA" id="ARBA00010815"/>
    </source>
</evidence>
<dbReference type="InterPro" id="IPR029063">
    <property type="entry name" value="SAM-dependent_MTases_sf"/>
</dbReference>
<keyword evidence="4" id="KW-0949">S-adenosyl-L-methionine</keyword>
<keyword evidence="5" id="KW-0443">Lipid metabolism</keyword>
<evidence type="ECO:0000256" key="3">
    <source>
        <dbReference type="ARBA" id="ARBA00022679"/>
    </source>
</evidence>
<evidence type="ECO:0000256" key="4">
    <source>
        <dbReference type="ARBA" id="ARBA00022691"/>
    </source>
</evidence>
<gene>
    <name evidence="6" type="ORF">GCM10007874_12330</name>
</gene>
<dbReference type="CDD" id="cd02440">
    <property type="entry name" value="AdoMet_MTases"/>
    <property type="match status" value="1"/>
</dbReference>
<dbReference type="PIRSF" id="PIRSF003085">
    <property type="entry name" value="CMAS"/>
    <property type="match status" value="1"/>
</dbReference>
<protein>
    <submittedName>
        <fullName evidence="6">Cyclopropane-fatty-acyl-phospholipid synthase</fullName>
    </submittedName>
</protein>
<keyword evidence="7" id="KW-1185">Reference proteome</keyword>
<dbReference type="EMBL" id="BSPC01000009">
    <property type="protein sequence ID" value="GLS18217.1"/>
    <property type="molecule type" value="Genomic_DNA"/>
</dbReference>
<dbReference type="Pfam" id="PF02353">
    <property type="entry name" value="CMAS"/>
    <property type="match status" value="1"/>
</dbReference>